<keyword evidence="1" id="KW-0446">Lipid-binding</keyword>
<dbReference type="PANTHER" id="PTHR33434">
    <property type="entry name" value="DEGV DOMAIN-CONTAINING PROTEIN DR_1986-RELATED"/>
    <property type="match status" value="1"/>
</dbReference>
<dbReference type="Gene3D" id="3.30.1180.10">
    <property type="match status" value="1"/>
</dbReference>
<organism evidence="2 3">
    <name type="scientific">Deinococcus xinjiangensis</name>
    <dbReference type="NCBI Taxonomy" id="457454"/>
    <lineage>
        <taxon>Bacteria</taxon>
        <taxon>Thermotogati</taxon>
        <taxon>Deinococcota</taxon>
        <taxon>Deinococci</taxon>
        <taxon>Deinococcales</taxon>
        <taxon>Deinococcaceae</taxon>
        <taxon>Deinococcus</taxon>
    </lineage>
</organism>
<proteinExistence type="predicted"/>
<dbReference type="InterPro" id="IPR050270">
    <property type="entry name" value="DegV_domain_contain"/>
</dbReference>
<dbReference type="InterPro" id="IPR043168">
    <property type="entry name" value="DegV_C"/>
</dbReference>
<evidence type="ECO:0000256" key="1">
    <source>
        <dbReference type="ARBA" id="ARBA00023121"/>
    </source>
</evidence>
<keyword evidence="3" id="KW-1185">Reference proteome</keyword>
<dbReference type="EMBL" id="BAABRN010000003">
    <property type="protein sequence ID" value="GAA5500731.1"/>
    <property type="molecule type" value="Genomic_DNA"/>
</dbReference>
<dbReference type="PANTHER" id="PTHR33434:SF2">
    <property type="entry name" value="FATTY ACID-BINDING PROTEIN TM_1468"/>
    <property type="match status" value="1"/>
</dbReference>
<gene>
    <name evidence="2" type="ORF">Dxin01_00456</name>
</gene>
<comment type="caution">
    <text evidence="2">The sequence shown here is derived from an EMBL/GenBank/DDBJ whole genome shotgun (WGS) entry which is preliminary data.</text>
</comment>
<protein>
    <submittedName>
        <fullName evidence="2">DegV domain-containing protein SA1258</fullName>
    </submittedName>
</protein>
<accession>A0ABP9V660</accession>
<dbReference type="NCBIfam" id="TIGR00762">
    <property type="entry name" value="DegV"/>
    <property type="match status" value="1"/>
</dbReference>
<dbReference type="InterPro" id="IPR003797">
    <property type="entry name" value="DegV"/>
</dbReference>
<dbReference type="PROSITE" id="PS51482">
    <property type="entry name" value="DEGV"/>
    <property type="match status" value="1"/>
</dbReference>
<name>A0ABP9V660_9DEIO</name>
<dbReference type="Proteomes" id="UP001458946">
    <property type="component" value="Unassembled WGS sequence"/>
</dbReference>
<reference evidence="2 3" key="1">
    <citation type="submission" date="2024-02" db="EMBL/GenBank/DDBJ databases">
        <title>Deinococcus xinjiangensis NBRC 107630.</title>
        <authorList>
            <person name="Ichikawa N."/>
            <person name="Katano-Makiyama Y."/>
            <person name="Hidaka K."/>
        </authorList>
    </citation>
    <scope>NUCLEOTIDE SEQUENCE [LARGE SCALE GENOMIC DNA]</scope>
    <source>
        <strain evidence="2 3">NBRC 107630</strain>
    </source>
</reference>
<evidence type="ECO:0000313" key="3">
    <source>
        <dbReference type="Proteomes" id="UP001458946"/>
    </source>
</evidence>
<dbReference type="Pfam" id="PF02645">
    <property type="entry name" value="DegV"/>
    <property type="match status" value="1"/>
</dbReference>
<dbReference type="Gene3D" id="3.40.50.10170">
    <property type="match status" value="1"/>
</dbReference>
<evidence type="ECO:0000313" key="2">
    <source>
        <dbReference type="EMBL" id="GAA5500731.1"/>
    </source>
</evidence>
<dbReference type="RefSeq" id="WP_353540711.1">
    <property type="nucleotide sequence ID" value="NZ_BAABRN010000003.1"/>
</dbReference>
<dbReference type="SUPFAM" id="SSF82549">
    <property type="entry name" value="DAK1/DegV-like"/>
    <property type="match status" value="1"/>
</dbReference>
<sequence length="286" mass="30923">MIALLTDSTSDLPFKQAEQLGVQVVPLSVKMQGKTLQDWREVDPDAVYDHQKAGGTVATSPASISSFVATYKQLLETHEQLVSIHISAQLSDTVKHARRAAEELGATDRILVIDSGLASIPLTEAVLVAQQVIQAGGDFARVNAAVRAVRQQGQAEFTVPSLEYLRRGGRISRTQELVGNLMNLRPVLTFQQGALHPVRRVKPEVALQDIIERLEHQFGNTPVSVAVAHAGRDPVKLNVMRQAIGRSSLKVHRGRFQLIGPVIGAHVGPGMYGVSAAPVDIYKDSG</sequence>